<evidence type="ECO:0000259" key="4">
    <source>
        <dbReference type="PROSITE" id="PS50886"/>
    </source>
</evidence>
<dbReference type="Pfam" id="PF01588">
    <property type="entry name" value="tRNA_bind"/>
    <property type="match status" value="1"/>
</dbReference>
<dbReference type="PROSITE" id="PS50886">
    <property type="entry name" value="TRBD"/>
    <property type="match status" value="1"/>
</dbReference>
<dbReference type="GO" id="GO:0000049">
    <property type="term" value="F:tRNA binding"/>
    <property type="evidence" value="ECO:0007669"/>
    <property type="project" value="UniProtKB-UniRule"/>
</dbReference>
<keyword evidence="1 3" id="KW-0820">tRNA-binding</keyword>
<evidence type="ECO:0000256" key="2">
    <source>
        <dbReference type="ARBA" id="ARBA00022884"/>
    </source>
</evidence>
<comment type="caution">
    <text evidence="5">The sequence shown here is derived from an EMBL/GenBank/DDBJ whole genome shotgun (WGS) entry which is preliminary data.</text>
</comment>
<evidence type="ECO:0000256" key="3">
    <source>
        <dbReference type="PROSITE-ProRule" id="PRU00209"/>
    </source>
</evidence>
<dbReference type="CDD" id="cd02798">
    <property type="entry name" value="tRNA_bind_CsaA"/>
    <property type="match status" value="1"/>
</dbReference>
<name>A0A7W1XSE8_9BACL</name>
<protein>
    <submittedName>
        <fullName evidence="5">tRNA-binding protein</fullName>
    </submittedName>
</protein>
<dbReference type="PANTHER" id="PTHR11586">
    <property type="entry name" value="TRNA-AMINOACYLATION COFACTOR ARC1 FAMILY MEMBER"/>
    <property type="match status" value="1"/>
</dbReference>
<feature type="domain" description="TRNA-binding" evidence="4">
    <location>
        <begin position="8"/>
        <end position="112"/>
    </location>
</feature>
<dbReference type="Gene3D" id="2.40.50.140">
    <property type="entry name" value="Nucleic acid-binding proteins"/>
    <property type="match status" value="1"/>
</dbReference>
<dbReference type="RefSeq" id="WP_181739940.1">
    <property type="nucleotide sequence ID" value="NZ_JACEOL010000030.1"/>
</dbReference>
<evidence type="ECO:0000313" key="6">
    <source>
        <dbReference type="Proteomes" id="UP000538292"/>
    </source>
</evidence>
<dbReference type="InterPro" id="IPR051270">
    <property type="entry name" value="Tyrosine-tRNA_ligase_regulator"/>
</dbReference>
<evidence type="ECO:0000313" key="5">
    <source>
        <dbReference type="EMBL" id="MBA4602428.1"/>
    </source>
</evidence>
<dbReference type="NCBIfam" id="NF007495">
    <property type="entry name" value="PRK10089.1-4"/>
    <property type="match status" value="1"/>
</dbReference>
<dbReference type="EMBL" id="JACEOL010000030">
    <property type="protein sequence ID" value="MBA4602428.1"/>
    <property type="molecule type" value="Genomic_DNA"/>
</dbReference>
<dbReference type="InterPro" id="IPR002547">
    <property type="entry name" value="tRNA-bd_dom"/>
</dbReference>
<dbReference type="PANTHER" id="PTHR11586:SF37">
    <property type="entry name" value="TRNA-BINDING DOMAIN-CONTAINING PROTEIN"/>
    <property type="match status" value="1"/>
</dbReference>
<evidence type="ECO:0000256" key="1">
    <source>
        <dbReference type="ARBA" id="ARBA00022555"/>
    </source>
</evidence>
<dbReference type="NCBIfam" id="NF007494">
    <property type="entry name" value="PRK10089.1-3"/>
    <property type="match status" value="1"/>
</dbReference>
<dbReference type="InterPro" id="IPR008231">
    <property type="entry name" value="CsaA"/>
</dbReference>
<dbReference type="InterPro" id="IPR012340">
    <property type="entry name" value="NA-bd_OB-fold"/>
</dbReference>
<accession>A0A7W1XSE8</accession>
<proteinExistence type="predicted"/>
<organism evidence="5 6">
    <name type="scientific">Thermoactinomyces mirandus</name>
    <dbReference type="NCBI Taxonomy" id="2756294"/>
    <lineage>
        <taxon>Bacteria</taxon>
        <taxon>Bacillati</taxon>
        <taxon>Bacillota</taxon>
        <taxon>Bacilli</taxon>
        <taxon>Bacillales</taxon>
        <taxon>Thermoactinomycetaceae</taxon>
        <taxon>Thermoactinomyces</taxon>
    </lineage>
</organism>
<dbReference type="AlphaFoldDB" id="A0A7W1XSE8"/>
<dbReference type="FunFam" id="2.40.50.140:FF:000165">
    <property type="entry name" value="Chaperone CsaA"/>
    <property type="match status" value="1"/>
</dbReference>
<dbReference type="NCBIfam" id="TIGR02222">
    <property type="entry name" value="chap_CsaA"/>
    <property type="match status" value="1"/>
</dbReference>
<keyword evidence="2 3" id="KW-0694">RNA-binding</keyword>
<sequence length="112" mass="12584">MNPCSWQDFQKVEMHIGQIVRVESFPKARKPAYKLWIDFGPELGIKRSSAQVTQRYSPEELEGRKIVAVTNLSPKKIADFQSEVLVLGVDSLEGGVTLLEIDHDAPLGSRVY</sequence>
<dbReference type="SUPFAM" id="SSF50249">
    <property type="entry name" value="Nucleic acid-binding proteins"/>
    <property type="match status" value="1"/>
</dbReference>
<keyword evidence="6" id="KW-1185">Reference proteome</keyword>
<dbReference type="Proteomes" id="UP000538292">
    <property type="component" value="Unassembled WGS sequence"/>
</dbReference>
<gene>
    <name evidence="5" type="ORF">H2C83_08885</name>
</gene>
<reference evidence="5 6" key="1">
    <citation type="submission" date="2020-07" db="EMBL/GenBank/DDBJ databases">
        <title>Thermoactinomyces phylogeny.</title>
        <authorList>
            <person name="Dunlap C."/>
        </authorList>
    </citation>
    <scope>NUCLEOTIDE SEQUENCE [LARGE SCALE GENOMIC DNA]</scope>
    <source>
        <strain evidence="5 6">AMNI-1</strain>
    </source>
</reference>